<accession>A0AAQ3QXK7</accession>
<dbReference type="AlphaFoldDB" id="A0AAQ3QXK7"/>
<evidence type="ECO:0000313" key="1">
    <source>
        <dbReference type="EMBL" id="WOO43142.1"/>
    </source>
</evidence>
<dbReference type="KEGG" id="puo:RZN69_08555"/>
<organism evidence="1 2">
    <name type="scientific">Rubellicoccus peritrichatus</name>
    <dbReference type="NCBI Taxonomy" id="3080537"/>
    <lineage>
        <taxon>Bacteria</taxon>
        <taxon>Pseudomonadati</taxon>
        <taxon>Verrucomicrobiota</taxon>
        <taxon>Opitutia</taxon>
        <taxon>Puniceicoccales</taxon>
        <taxon>Cerasicoccaceae</taxon>
        <taxon>Rubellicoccus</taxon>
    </lineage>
</organism>
<evidence type="ECO:0000313" key="2">
    <source>
        <dbReference type="Proteomes" id="UP001304300"/>
    </source>
</evidence>
<proteinExistence type="predicted"/>
<dbReference type="Proteomes" id="UP001304300">
    <property type="component" value="Chromosome"/>
</dbReference>
<dbReference type="RefSeq" id="WP_317835681.1">
    <property type="nucleotide sequence ID" value="NZ_CP136920.1"/>
</dbReference>
<reference evidence="1 2" key="1">
    <citation type="submission" date="2023-10" db="EMBL/GenBank/DDBJ databases">
        <title>Rubellicoccus peritrichatus gen. nov., sp. nov., isolated from an algae of coral reef tank.</title>
        <authorList>
            <person name="Luo J."/>
        </authorList>
    </citation>
    <scope>NUCLEOTIDE SEQUENCE [LARGE SCALE GENOMIC DNA]</scope>
    <source>
        <strain evidence="1 2">CR14</strain>
    </source>
</reference>
<name>A0AAQ3QXK7_9BACT</name>
<sequence>MAYFSNGSEGAYLDNQCAECPIGKHHDAPCPVLLQTQLYNYAQCGNENLEAALNVTVNKHGDCQMKKVLEEFLPDTEEEEGES</sequence>
<gene>
    <name evidence="1" type="ORF">RZN69_08555</name>
</gene>
<keyword evidence="2" id="KW-1185">Reference proteome</keyword>
<dbReference type="EMBL" id="CP136920">
    <property type="protein sequence ID" value="WOO43142.1"/>
    <property type="molecule type" value="Genomic_DNA"/>
</dbReference>
<protein>
    <submittedName>
        <fullName evidence="1">Uncharacterized protein</fullName>
    </submittedName>
</protein>